<comment type="caution">
    <text evidence="1">The sequence shown here is derived from an EMBL/GenBank/DDBJ whole genome shotgun (WGS) entry which is preliminary data.</text>
</comment>
<dbReference type="EMBL" id="VNHM01000005">
    <property type="protein sequence ID" value="TYO96228.1"/>
    <property type="molecule type" value="Genomic_DNA"/>
</dbReference>
<dbReference type="InterPro" id="IPR012347">
    <property type="entry name" value="Ferritin-like"/>
</dbReference>
<sequence length="344" mass="39756">MISGRVETKRKVMRGENVLISTLLSKINKNSHYEIGLSEVHYLWHIIKAKYDFLHFSDIWANQVHDKDLLAIIKIYGAEIRSDIKTWEKYLHVFGVRGPDGYTPVAHTISNPQLVRDQLVATLLFSFSQEHINMLIKSFRNSTTNDGIKNLFKDGAKKAVKRFSLIAKYIKTKGWIAKQPMYQNQPTDSNEELCAGEALHLWDHLSYRNDNIEMTQTFISFVKDSDFRLLLERGLQSLVKQARSLEKELIQLKIPLPDRPPNVKPPVAAKDLIDDDNIFRWVYQGIQGALSIHTLSLVECIHNDRIRDLFSELLFSELDMLSSITKYGKLKGWLNPSLRYGMLR</sequence>
<name>A0A5S4ZVY1_9FIRM</name>
<dbReference type="Pfam" id="PF11553">
    <property type="entry name" value="DUF3231"/>
    <property type="match status" value="1"/>
</dbReference>
<dbReference type="Proteomes" id="UP000323166">
    <property type="component" value="Unassembled WGS sequence"/>
</dbReference>
<gene>
    <name evidence="1" type="ORF">LX24_01181</name>
</gene>
<protein>
    <submittedName>
        <fullName evidence="1">Uncharacterized protein DUF3231</fullName>
    </submittedName>
</protein>
<keyword evidence="2" id="KW-1185">Reference proteome</keyword>
<evidence type="ECO:0000313" key="1">
    <source>
        <dbReference type="EMBL" id="TYO96228.1"/>
    </source>
</evidence>
<dbReference type="InterPro" id="IPR021617">
    <property type="entry name" value="DUF3231"/>
</dbReference>
<dbReference type="AlphaFoldDB" id="A0A5S4ZVY1"/>
<proteinExistence type="predicted"/>
<organism evidence="1 2">
    <name type="scientific">Desulfallas thermosapovorans DSM 6562</name>
    <dbReference type="NCBI Taxonomy" id="1121431"/>
    <lineage>
        <taxon>Bacteria</taxon>
        <taxon>Bacillati</taxon>
        <taxon>Bacillota</taxon>
        <taxon>Clostridia</taxon>
        <taxon>Eubacteriales</taxon>
        <taxon>Desulfallaceae</taxon>
        <taxon>Desulfallas</taxon>
    </lineage>
</organism>
<accession>A0A5S4ZVY1</accession>
<dbReference type="Gene3D" id="1.20.1260.10">
    <property type="match status" value="2"/>
</dbReference>
<reference evidence="1 2" key="1">
    <citation type="submission" date="2019-07" db="EMBL/GenBank/DDBJ databases">
        <title>Genomic Encyclopedia of Type Strains, Phase I: the one thousand microbial genomes (KMG-I) project.</title>
        <authorList>
            <person name="Kyrpides N."/>
        </authorList>
    </citation>
    <scope>NUCLEOTIDE SEQUENCE [LARGE SCALE GENOMIC DNA]</scope>
    <source>
        <strain evidence="1 2">DSM 6562</strain>
    </source>
</reference>
<evidence type="ECO:0000313" key="2">
    <source>
        <dbReference type="Proteomes" id="UP000323166"/>
    </source>
</evidence>